<evidence type="ECO:0000313" key="1">
    <source>
        <dbReference type="EMBL" id="QTA89582.1"/>
    </source>
</evidence>
<dbReference type="Proteomes" id="UP000663722">
    <property type="component" value="Chromosome"/>
</dbReference>
<reference evidence="1" key="1">
    <citation type="journal article" date="2021" name="Microb. Physiol.">
        <title>Proteogenomic Insights into the Physiology of Marine, Sulfate-Reducing, Filamentous Desulfonema limicola and Desulfonema magnum.</title>
        <authorList>
            <person name="Schnaars V."/>
            <person name="Wohlbrand L."/>
            <person name="Scheve S."/>
            <person name="Hinrichs C."/>
            <person name="Reinhardt R."/>
            <person name="Rabus R."/>
        </authorList>
    </citation>
    <scope>NUCLEOTIDE SEQUENCE</scope>
    <source>
        <strain evidence="1">4be13</strain>
    </source>
</reference>
<sequence>MRKKSLPYAGNAADSGVSGFSGVFSGVRKMLFRRRKNTIFALRIRSDLPYAGPGRKRIS</sequence>
<accession>A0A975BQF4</accession>
<dbReference type="AlphaFoldDB" id="A0A975BQF4"/>
<keyword evidence="2" id="KW-1185">Reference proteome</keyword>
<proteinExistence type="predicted"/>
<gene>
    <name evidence="1" type="ORF">dnm_056380</name>
</gene>
<organism evidence="1 2">
    <name type="scientific">Desulfonema magnum</name>
    <dbReference type="NCBI Taxonomy" id="45655"/>
    <lineage>
        <taxon>Bacteria</taxon>
        <taxon>Pseudomonadati</taxon>
        <taxon>Thermodesulfobacteriota</taxon>
        <taxon>Desulfobacteria</taxon>
        <taxon>Desulfobacterales</taxon>
        <taxon>Desulfococcaceae</taxon>
        <taxon>Desulfonema</taxon>
    </lineage>
</organism>
<dbReference type="EMBL" id="CP061800">
    <property type="protein sequence ID" value="QTA89582.1"/>
    <property type="molecule type" value="Genomic_DNA"/>
</dbReference>
<dbReference type="KEGG" id="dmm:dnm_056380"/>
<protein>
    <submittedName>
        <fullName evidence="1">Uncharacterized protein</fullName>
    </submittedName>
</protein>
<name>A0A975BQF4_9BACT</name>
<evidence type="ECO:0000313" key="2">
    <source>
        <dbReference type="Proteomes" id="UP000663722"/>
    </source>
</evidence>